<keyword evidence="2" id="KW-0347">Helicase</keyword>
<dbReference type="GO" id="GO:0004386">
    <property type="term" value="F:helicase activity"/>
    <property type="evidence" value="ECO:0007669"/>
    <property type="project" value="UniProtKB-KW"/>
</dbReference>
<dbReference type="InterPro" id="IPR027417">
    <property type="entry name" value="P-loop_NTPase"/>
</dbReference>
<dbReference type="Gene3D" id="3.40.50.300">
    <property type="entry name" value="P-loop containing nucleotide triphosphate hydrolases"/>
    <property type="match status" value="1"/>
</dbReference>
<feature type="domain" description="Helicase C-terminal" evidence="1">
    <location>
        <begin position="544"/>
        <end position="588"/>
    </location>
</feature>
<dbReference type="PANTHER" id="PTHR47957">
    <property type="entry name" value="ATP-DEPENDENT HELICASE HRQ1"/>
    <property type="match status" value="1"/>
</dbReference>
<keyword evidence="2" id="KW-0067">ATP-binding</keyword>
<dbReference type="Pfam" id="PF00271">
    <property type="entry name" value="Helicase_C"/>
    <property type="match status" value="1"/>
</dbReference>
<name>A0ABW7HQU3_9ACTN</name>
<dbReference type="InterPro" id="IPR001650">
    <property type="entry name" value="Helicase_C-like"/>
</dbReference>
<keyword evidence="2" id="KW-0378">Hydrolase</keyword>
<evidence type="ECO:0000313" key="3">
    <source>
        <dbReference type="Proteomes" id="UP001607069"/>
    </source>
</evidence>
<evidence type="ECO:0000259" key="1">
    <source>
        <dbReference type="Pfam" id="PF00271"/>
    </source>
</evidence>
<gene>
    <name evidence="2" type="ORF">ACG5V6_08430</name>
</gene>
<dbReference type="Proteomes" id="UP001607069">
    <property type="component" value="Unassembled WGS sequence"/>
</dbReference>
<proteinExistence type="predicted"/>
<dbReference type="RefSeq" id="WP_394631092.1">
    <property type="nucleotide sequence ID" value="NZ_JBIHMK010000021.1"/>
</dbReference>
<reference evidence="2 3" key="1">
    <citation type="submission" date="2024-10" db="EMBL/GenBank/DDBJ databases">
        <authorList>
            <person name="Cho J.-C."/>
        </authorList>
    </citation>
    <scope>NUCLEOTIDE SEQUENCE [LARGE SCALE GENOMIC DNA]</scope>
    <source>
        <strain evidence="2 3">KCTC29696</strain>
    </source>
</reference>
<evidence type="ECO:0000313" key="2">
    <source>
        <dbReference type="EMBL" id="MFH0248236.1"/>
    </source>
</evidence>
<organism evidence="2 3">
    <name type="scientific">Streptomyces chitinivorans</name>
    <dbReference type="NCBI Taxonomy" id="1257027"/>
    <lineage>
        <taxon>Bacteria</taxon>
        <taxon>Bacillati</taxon>
        <taxon>Actinomycetota</taxon>
        <taxon>Actinomycetes</taxon>
        <taxon>Kitasatosporales</taxon>
        <taxon>Streptomycetaceae</taxon>
        <taxon>Streptomyces</taxon>
    </lineage>
</organism>
<sequence length="1236" mass="136125">MVPDDASTTPTAANYVVYWPRRKSLGTDKPSWTGSASNKGGTVEFEFRRSRFEPGTGRLVNDAEKATGWSFHIVPPKAEDGSFVIDPGKLRPFPTRCPACGDDWEIRRHNNQPIGIDHPRRLASAPVRRMRTGFDKINQVLATEVLDQISDGADRKAIAFSDSRDDAADLASGLALRHYQDLIRLLAAGAVTEQGDPTEDLRKVRSFYKDKSVGREEALTPLKRLMERYPSEVNALRAIWRDDLEAQPEREPELEAVVGGFPSLDALADDLQGDLLHMGTNPAGPAASLQETESGTRWTALFDWSSDCARKPGLTGEEEDLLQRMRENLRREFLNGLFSSAGRDFESLGLGWLCLTTDAHALEAPPESDTALARASLRILGHMRRFHRLRAGQEKPPAPLKKFWAAAAERYGLDPDDIRDRVLRVWGPAVTQYTIDPAKVALRPGSGKVWTCSSCRRRHLHPGALVCTKCYKPLPAEADAADTAEEALGLEETDYYAWKAASGSGKFRLHTAELTGQTDRLEAQARQWHFQDVFLEEDTKQTDGLELLSVTTTMEAGVDVGPLNVVLMANMPPTRFNYQQRVGRAGRRTSPVAIALTVCRGRSHDDHYFARPELITNAPTPPPYLSVEMPSIFRRVLLGEVLRMAFEAADAKDDRQAAEDMTRNVHGQFGLASDWHLHRPKVAKWIDDNPQKIQAAAAALQAFTEEPVSSIDPVACVRGLLAGIDKVAEQAVGHSDLSQRLAEAGLLPMFGFPTRVRMLYKALPRQNFPWPPPGAISRDLALALTKFAPGSETPQDGRLIKSAGVAAFTPGGRFPKAAEEPFGPERMLAMCRLCAHVTELGEGEEPGSCPACGAAKRYYSAFPVREPGGFRADRDVRDYDGVREWSEGSTTTRTAADLQKTAPRVERQTDDWLVVHSGTGSRYMVNTNGGKLFRFRKDTRTPWKGYLHLTSQTAEADLEVALGAVQHGDMLFLGSKAAEDPDRGLRFDISAYKQVEGFTDAFHGRRAAWYSLSALLRRTAAPLLDVEPDELLSGIHGSSSKAAAPVMAFLADSLENGAGFSTHLGSSGMIEEFLGAVDRYLDECADPSHAGTCSSSCYDCLRDYKNMRVHSLLDWRLGRDLFRALRGKDLSLDTEWHRLLLKRWADDYPDLQARLAETSSGPAAVIESDFTGEAVAVIVKHPLESLAPSCASPRLAAAEQAFLDEHGSSRIAYVDSFLLDRTPAAVAEALRDFADE</sequence>
<keyword evidence="3" id="KW-1185">Reference proteome</keyword>
<comment type="caution">
    <text evidence="2">The sequence shown here is derived from an EMBL/GenBank/DDBJ whole genome shotgun (WGS) entry which is preliminary data.</text>
</comment>
<dbReference type="SUPFAM" id="SSF52540">
    <property type="entry name" value="P-loop containing nucleoside triphosphate hydrolases"/>
    <property type="match status" value="2"/>
</dbReference>
<dbReference type="PANTHER" id="PTHR47957:SF3">
    <property type="entry name" value="ATP-DEPENDENT HELICASE HRQ1"/>
    <property type="match status" value="1"/>
</dbReference>
<protein>
    <submittedName>
        <fullName evidence="2">Helicase-related protein</fullName>
    </submittedName>
</protein>
<dbReference type="EMBL" id="JBIHMK010000021">
    <property type="protein sequence ID" value="MFH0248236.1"/>
    <property type="molecule type" value="Genomic_DNA"/>
</dbReference>
<keyword evidence="2" id="KW-0547">Nucleotide-binding</keyword>
<accession>A0ABW7HQU3</accession>